<dbReference type="CDD" id="cd09631">
    <property type="entry name" value="DOMON_DOH"/>
    <property type="match status" value="1"/>
</dbReference>
<dbReference type="GO" id="GO:0042421">
    <property type="term" value="P:norepinephrine biosynthetic process"/>
    <property type="evidence" value="ECO:0007669"/>
    <property type="project" value="TreeGrafter"/>
</dbReference>
<protein>
    <recommendedName>
        <fullName evidence="2">DOMON domain-containing protein</fullName>
    </recommendedName>
</protein>
<dbReference type="Pfam" id="PF03351">
    <property type="entry name" value="DOMON"/>
    <property type="match status" value="1"/>
</dbReference>
<dbReference type="InterPro" id="IPR005018">
    <property type="entry name" value="DOMON_domain"/>
</dbReference>
<evidence type="ECO:0000313" key="4">
    <source>
        <dbReference type="Proteomes" id="UP000314980"/>
    </source>
</evidence>
<feature type="chain" id="PRO_5021422087" description="DOMON domain-containing protein" evidence="1">
    <location>
        <begin position="21"/>
        <end position="97"/>
    </location>
</feature>
<dbReference type="GO" id="GO:0030667">
    <property type="term" value="C:secretory granule membrane"/>
    <property type="evidence" value="ECO:0007669"/>
    <property type="project" value="TreeGrafter"/>
</dbReference>
<name>A0A4W6D3W2_LATCA</name>
<dbReference type="AlphaFoldDB" id="A0A4W6D3W2"/>
<keyword evidence="1" id="KW-0732">Signal</keyword>
<dbReference type="Proteomes" id="UP000314980">
    <property type="component" value="Unassembled WGS sequence"/>
</dbReference>
<dbReference type="STRING" id="8187.ENSLCAP00010019531"/>
<dbReference type="InParanoid" id="A0A4W6D3W2"/>
<reference evidence="4" key="1">
    <citation type="submission" date="2015-09" db="EMBL/GenBank/DDBJ databases">
        <authorList>
            <person name="Sai Rama Sridatta P."/>
        </authorList>
    </citation>
    <scope>NUCLEOTIDE SEQUENCE [LARGE SCALE GENOMIC DNA]</scope>
</reference>
<dbReference type="PANTHER" id="PTHR10157">
    <property type="entry name" value="DOPAMINE BETA HYDROXYLASE RELATED"/>
    <property type="match status" value="1"/>
</dbReference>
<dbReference type="PROSITE" id="PS50836">
    <property type="entry name" value="DOMON"/>
    <property type="match status" value="1"/>
</dbReference>
<organism evidence="3 4">
    <name type="scientific">Lates calcarifer</name>
    <name type="common">Barramundi</name>
    <name type="synonym">Holocentrus calcarifer</name>
    <dbReference type="NCBI Taxonomy" id="8187"/>
    <lineage>
        <taxon>Eukaryota</taxon>
        <taxon>Metazoa</taxon>
        <taxon>Chordata</taxon>
        <taxon>Craniata</taxon>
        <taxon>Vertebrata</taxon>
        <taxon>Euteleostomi</taxon>
        <taxon>Actinopterygii</taxon>
        <taxon>Neopterygii</taxon>
        <taxon>Teleostei</taxon>
        <taxon>Neoteleostei</taxon>
        <taxon>Acanthomorphata</taxon>
        <taxon>Carangaria</taxon>
        <taxon>Carangaria incertae sedis</taxon>
        <taxon>Centropomidae</taxon>
        <taxon>Lates</taxon>
    </lineage>
</organism>
<dbReference type="PANTHER" id="PTHR10157:SF41">
    <property type="entry name" value="DBH-LIKE MONOOXYGENASE PROTEIN 2 HOMOLOG"/>
    <property type="match status" value="1"/>
</dbReference>
<proteinExistence type="predicted"/>
<dbReference type="GeneTree" id="ENSGT00940000178926"/>
<sequence length="97" mass="10423">MRSLLPLLCLVLAWTKGAGASDHSLPFMVYLDQDHLVCLKWGFDNPQGTITLKVLINTTGWIGFGFSPNGGMAGADIIMGGLGPSGIYFAVSHYHIE</sequence>
<dbReference type="GO" id="GO:0005507">
    <property type="term" value="F:copper ion binding"/>
    <property type="evidence" value="ECO:0007669"/>
    <property type="project" value="TreeGrafter"/>
</dbReference>
<reference evidence="3" key="2">
    <citation type="submission" date="2025-08" db="UniProtKB">
        <authorList>
            <consortium name="Ensembl"/>
        </authorList>
    </citation>
    <scope>IDENTIFICATION</scope>
</reference>
<dbReference type="GO" id="GO:0006589">
    <property type="term" value="P:octopamine biosynthetic process"/>
    <property type="evidence" value="ECO:0007669"/>
    <property type="project" value="TreeGrafter"/>
</dbReference>
<dbReference type="GO" id="GO:0005615">
    <property type="term" value="C:extracellular space"/>
    <property type="evidence" value="ECO:0007669"/>
    <property type="project" value="TreeGrafter"/>
</dbReference>
<dbReference type="GO" id="GO:0004500">
    <property type="term" value="F:dopamine beta-monooxygenase activity"/>
    <property type="evidence" value="ECO:0007669"/>
    <property type="project" value="InterPro"/>
</dbReference>
<dbReference type="InterPro" id="IPR045266">
    <property type="entry name" value="DOH_DOMON"/>
</dbReference>
<dbReference type="Ensembl" id="ENSLCAT00010019944.1">
    <property type="protein sequence ID" value="ENSLCAP00010019531.1"/>
    <property type="gene ID" value="ENSLCAG00010009222.1"/>
</dbReference>
<keyword evidence="4" id="KW-1185">Reference proteome</keyword>
<evidence type="ECO:0000313" key="3">
    <source>
        <dbReference type="Ensembl" id="ENSLCAP00010019531.1"/>
    </source>
</evidence>
<dbReference type="GO" id="GO:0042420">
    <property type="term" value="P:dopamine catabolic process"/>
    <property type="evidence" value="ECO:0007669"/>
    <property type="project" value="TreeGrafter"/>
</dbReference>
<evidence type="ECO:0000259" key="2">
    <source>
        <dbReference type="PROSITE" id="PS50836"/>
    </source>
</evidence>
<reference evidence="3" key="3">
    <citation type="submission" date="2025-09" db="UniProtKB">
        <authorList>
            <consortium name="Ensembl"/>
        </authorList>
    </citation>
    <scope>IDENTIFICATION</scope>
</reference>
<feature type="domain" description="DOMON" evidence="2">
    <location>
        <begin position="35"/>
        <end position="97"/>
    </location>
</feature>
<accession>A0A4W6D3W2</accession>
<dbReference type="InterPro" id="IPR000945">
    <property type="entry name" value="DBH-like"/>
</dbReference>
<feature type="signal peptide" evidence="1">
    <location>
        <begin position="1"/>
        <end position="20"/>
    </location>
</feature>
<evidence type="ECO:0000256" key="1">
    <source>
        <dbReference type="SAM" id="SignalP"/>
    </source>
</evidence>